<protein>
    <submittedName>
        <fullName evidence="2">Uncharacterized protein</fullName>
    </submittedName>
</protein>
<evidence type="ECO:0000313" key="3">
    <source>
        <dbReference type="Proteomes" id="UP000185478"/>
    </source>
</evidence>
<evidence type="ECO:0000313" key="2">
    <source>
        <dbReference type="EMBL" id="APT83776.1"/>
    </source>
</evidence>
<gene>
    <name evidence="2" type="ORF">CAQU_00245</name>
</gene>
<dbReference type="AlphaFoldDB" id="A0A1L7CD62"/>
<feature type="transmembrane region" description="Helical" evidence="1">
    <location>
        <begin position="145"/>
        <end position="164"/>
    </location>
</feature>
<feature type="transmembrane region" description="Helical" evidence="1">
    <location>
        <begin position="48"/>
        <end position="64"/>
    </location>
</feature>
<dbReference type="EMBL" id="CP009245">
    <property type="protein sequence ID" value="APT83776.1"/>
    <property type="molecule type" value="Genomic_DNA"/>
</dbReference>
<dbReference type="RefSeq" id="WP_075724205.1">
    <property type="nucleotide sequence ID" value="NZ_CP009245.1"/>
</dbReference>
<keyword evidence="1" id="KW-0812">Transmembrane</keyword>
<reference evidence="2 3" key="1">
    <citation type="submission" date="2014-08" db="EMBL/GenBank/DDBJ databases">
        <title>Complete genome sequence of Corynebacterium aquilae S-613T(T) (=DSM 44791(T)), isolated from the choana of a healthy golden eagle.</title>
        <authorList>
            <person name="Ruckert C."/>
            <person name="Albersmeier A."/>
            <person name="Winkler A."/>
            <person name="Kalinowski J."/>
        </authorList>
    </citation>
    <scope>NUCLEOTIDE SEQUENCE [LARGE SCALE GENOMIC DNA]</scope>
    <source>
        <strain evidence="2 3">S-613</strain>
    </source>
</reference>
<accession>A0A1L7CD62</accession>
<feature type="transmembrane region" description="Helical" evidence="1">
    <location>
        <begin position="6"/>
        <end position="28"/>
    </location>
</feature>
<feature type="transmembrane region" description="Helical" evidence="1">
    <location>
        <begin position="112"/>
        <end position="133"/>
    </location>
</feature>
<dbReference type="STRING" id="1431546.CAQU_00245"/>
<proteinExistence type="predicted"/>
<evidence type="ECO:0000256" key="1">
    <source>
        <dbReference type="SAM" id="Phobius"/>
    </source>
</evidence>
<name>A0A1L7CD62_9CORY</name>
<feature type="transmembrane region" description="Helical" evidence="1">
    <location>
        <begin position="84"/>
        <end position="105"/>
    </location>
</feature>
<dbReference type="OrthoDB" id="4420351at2"/>
<sequence length="171" mass="17832">MDYFHLGRFLWMTLISAAIPTAILLAAVSYQPSRPRAQRAPWQGAPGLLAYLLGLVSFVGWLSWNTTNGFEELLHYGPPAVFPAWQVAGCGITLVVGTIVLNVLHSRSLREVVAFAALIAAGCATAMSLAGSFGVTAQEGVGVGFAYIGGVVGAAVVGAVVFALSKLRARA</sequence>
<keyword evidence="1" id="KW-0472">Membrane</keyword>
<keyword evidence="1" id="KW-1133">Transmembrane helix</keyword>
<organism evidence="2 3">
    <name type="scientific">Corynebacterium aquilae DSM 44791</name>
    <dbReference type="NCBI Taxonomy" id="1431546"/>
    <lineage>
        <taxon>Bacteria</taxon>
        <taxon>Bacillati</taxon>
        <taxon>Actinomycetota</taxon>
        <taxon>Actinomycetes</taxon>
        <taxon>Mycobacteriales</taxon>
        <taxon>Corynebacteriaceae</taxon>
        <taxon>Corynebacterium</taxon>
    </lineage>
</organism>
<dbReference type="Proteomes" id="UP000185478">
    <property type="component" value="Chromosome"/>
</dbReference>
<dbReference type="KEGG" id="caqu:CAQU_00245"/>
<keyword evidence="3" id="KW-1185">Reference proteome</keyword>